<dbReference type="GO" id="GO:0016746">
    <property type="term" value="F:acyltransferase activity"/>
    <property type="evidence" value="ECO:0007669"/>
    <property type="project" value="UniProtKB-KW"/>
</dbReference>
<keyword evidence="2" id="KW-0808">Transferase</keyword>
<keyword evidence="2" id="KW-0012">Acyltransferase</keyword>
<dbReference type="KEGG" id="sgp:SpiGrapes_0131"/>
<dbReference type="GO" id="GO:0019698">
    <property type="term" value="P:D-galacturonate catabolic process"/>
    <property type="evidence" value="ECO:0007669"/>
    <property type="project" value="TreeGrafter"/>
</dbReference>
<evidence type="ECO:0000313" key="3">
    <source>
        <dbReference type="Proteomes" id="UP000005632"/>
    </source>
</evidence>
<reference evidence="2 3" key="1">
    <citation type="submission" date="2011-11" db="EMBL/GenBank/DDBJ databases">
        <title>Complete sequence of Spirochaeta sp. grapes.</title>
        <authorList>
            <consortium name="US DOE Joint Genome Institute"/>
            <person name="Lucas S."/>
            <person name="Han J."/>
            <person name="Lapidus A."/>
            <person name="Cheng J.-F."/>
            <person name="Goodwin L."/>
            <person name="Pitluck S."/>
            <person name="Peters L."/>
            <person name="Ovchinnikova G."/>
            <person name="Munk A.C."/>
            <person name="Detter J.C."/>
            <person name="Han C."/>
            <person name="Tapia R."/>
            <person name="Land M."/>
            <person name="Hauser L."/>
            <person name="Kyrpides N."/>
            <person name="Ivanova N."/>
            <person name="Pagani I."/>
            <person name="Ritalahtilisa K."/>
            <person name="Loeffler F."/>
            <person name="Woyke T."/>
        </authorList>
    </citation>
    <scope>NUCLEOTIDE SEQUENCE [LARGE SCALE GENOMIC DNA]</scope>
    <source>
        <strain evidence="3">ATCC BAA-1885 / DSM 22778 / Grapes</strain>
    </source>
</reference>
<dbReference type="InterPro" id="IPR002123">
    <property type="entry name" value="Plipid/glycerol_acylTrfase"/>
</dbReference>
<dbReference type="GO" id="GO:0042840">
    <property type="term" value="P:D-glucuronate catabolic process"/>
    <property type="evidence" value="ECO:0007669"/>
    <property type="project" value="TreeGrafter"/>
</dbReference>
<dbReference type="eggNOG" id="COG2937">
    <property type="taxonomic scope" value="Bacteria"/>
</dbReference>
<protein>
    <submittedName>
        <fullName evidence="2">1-acyl-sn-glycerol-3-phosphate acyltransferase</fullName>
    </submittedName>
</protein>
<dbReference type="Proteomes" id="UP000005632">
    <property type="component" value="Chromosome"/>
</dbReference>
<dbReference type="OrthoDB" id="1078132at2"/>
<organism evidence="2 3">
    <name type="scientific">Sphaerochaeta pleomorpha (strain ATCC BAA-1885 / DSM 22778 / Grapes)</name>
    <dbReference type="NCBI Taxonomy" id="158190"/>
    <lineage>
        <taxon>Bacteria</taxon>
        <taxon>Pseudomonadati</taxon>
        <taxon>Spirochaetota</taxon>
        <taxon>Spirochaetia</taxon>
        <taxon>Spirochaetales</taxon>
        <taxon>Sphaerochaetaceae</taxon>
        <taxon>Sphaerochaeta</taxon>
    </lineage>
</organism>
<accession>G8QTN0</accession>
<dbReference type="AlphaFoldDB" id="G8QTN0"/>
<sequence>MNLDKYKDIGPYRGADIQSALDRVMKDGSGIGHVLDLLIPGDSPEQVEKKAKYREHIHGLLQSVKTYDDFQRKITAGIFLDAIMKSSVNVFSTSGSENIEKDKAYLFMSNHRDIVLDCALIDYALIHCDRMICEMAIGDNLLTNQFVTDLFKLNGGVTVKRTLPMREKYLESVRLSSYFVEIITEENKSIWVAQKSGRAKDGLDNTTPAIIKMLHLSQKSKGISFNEVVNRCHIVPVAVSYEYDPCDLIKSKEEVDRIKKGERTKKKYEDIISIVHGLKGYKGNIHIAFGTPIQGAYENSDEVAQEIDRQIHLNYKLWPTNCFAYDYLEGKHDFASSYASFDSEKFLARFKDANEDVKQYALNAYANPVRSFLAAQKQ</sequence>
<dbReference type="STRING" id="158190.SpiGrapes_0131"/>
<dbReference type="PANTHER" id="PTHR30068">
    <property type="entry name" value="URONATE ISOMERASE"/>
    <property type="match status" value="1"/>
</dbReference>
<evidence type="ECO:0000313" key="2">
    <source>
        <dbReference type="EMBL" id="AEV27995.1"/>
    </source>
</evidence>
<name>G8QTN0_SPHPG</name>
<gene>
    <name evidence="2" type="ordered locus">SpiGrapes_0131</name>
</gene>
<dbReference type="Pfam" id="PF01553">
    <property type="entry name" value="Acyltransferase"/>
    <property type="match status" value="1"/>
</dbReference>
<dbReference type="HOGENOM" id="CLU_061982_0_0_12"/>
<dbReference type="EMBL" id="CP003155">
    <property type="protein sequence ID" value="AEV27995.1"/>
    <property type="molecule type" value="Genomic_DNA"/>
</dbReference>
<dbReference type="PANTHER" id="PTHR30068:SF3">
    <property type="entry name" value="PHOSPHOLIPID_GLYCEROL ACYLTRANSFERASE DOMAIN-CONTAINING PROTEIN"/>
    <property type="match status" value="1"/>
</dbReference>
<evidence type="ECO:0000259" key="1">
    <source>
        <dbReference type="Pfam" id="PF01553"/>
    </source>
</evidence>
<feature type="domain" description="Phospholipid/glycerol acyltransferase" evidence="1">
    <location>
        <begin position="94"/>
        <end position="240"/>
    </location>
</feature>
<dbReference type="RefSeq" id="WP_014268844.1">
    <property type="nucleotide sequence ID" value="NC_016633.1"/>
</dbReference>
<dbReference type="SUPFAM" id="SSF69593">
    <property type="entry name" value="Glycerol-3-phosphate (1)-acyltransferase"/>
    <property type="match status" value="1"/>
</dbReference>
<proteinExistence type="predicted"/>
<keyword evidence="3" id="KW-1185">Reference proteome</keyword>